<dbReference type="AlphaFoldDB" id="A0ABD3B1Q8"/>
<evidence type="ECO:0000313" key="2">
    <source>
        <dbReference type="Proteomes" id="UP001630127"/>
    </source>
</evidence>
<keyword evidence="2" id="KW-1185">Reference proteome</keyword>
<proteinExistence type="predicted"/>
<comment type="caution">
    <text evidence="1">The sequence shown here is derived from an EMBL/GenBank/DDBJ whole genome shotgun (WGS) entry which is preliminary data.</text>
</comment>
<evidence type="ECO:0008006" key="3">
    <source>
        <dbReference type="Google" id="ProtNLM"/>
    </source>
</evidence>
<organism evidence="1 2">
    <name type="scientific">Cinchona calisaya</name>
    <dbReference type="NCBI Taxonomy" id="153742"/>
    <lineage>
        <taxon>Eukaryota</taxon>
        <taxon>Viridiplantae</taxon>
        <taxon>Streptophyta</taxon>
        <taxon>Embryophyta</taxon>
        <taxon>Tracheophyta</taxon>
        <taxon>Spermatophyta</taxon>
        <taxon>Magnoliopsida</taxon>
        <taxon>eudicotyledons</taxon>
        <taxon>Gunneridae</taxon>
        <taxon>Pentapetalae</taxon>
        <taxon>asterids</taxon>
        <taxon>lamiids</taxon>
        <taxon>Gentianales</taxon>
        <taxon>Rubiaceae</taxon>
        <taxon>Cinchonoideae</taxon>
        <taxon>Cinchoneae</taxon>
        <taxon>Cinchona</taxon>
    </lineage>
</organism>
<dbReference type="PANTHER" id="PTHR33116">
    <property type="entry name" value="REVERSE TRANSCRIPTASE ZINC-BINDING DOMAIN-CONTAINING PROTEIN-RELATED-RELATED"/>
    <property type="match status" value="1"/>
</dbReference>
<accession>A0ABD3B1Q8</accession>
<dbReference type="EMBL" id="JBJUIK010000001">
    <property type="protein sequence ID" value="KAL3537428.1"/>
    <property type="molecule type" value="Genomic_DNA"/>
</dbReference>
<sequence>MPIETITQIRSWPKFVRMEVYDNSGASSLALKSRDQSTTPNFLRRLLCKRLKAILDTCGATLGQEIKLDKSAIVFSKNTNSKIRCTISHDLGIKEVSKHDKYLGLPTDVMRSKCEVLALIKDNVWQTLWGWNEQLLSSAGKEVLIKSMVQAIPTYSMDSFGFRNTLISEIQSTISNDRPIHWVSWNKLCVHREDGGMSFRLLEEFFWQDEMELIRSIAIGDNRKDKLVCHYSMNGAFTVKSAHHLTHSLSFGGENEPSGSHGTAGNAWKKLCELGIPNKVCSKARQTWALSFLTSRIRPDNASDITSYLMDLLFCIPNHARESASIILWSIGMQRTEMFLKEAAKQGYFEANFDGAFFPNES</sequence>
<dbReference type="PANTHER" id="PTHR33116:SF86">
    <property type="entry name" value="REVERSE TRANSCRIPTASE DOMAIN-CONTAINING PROTEIN"/>
    <property type="match status" value="1"/>
</dbReference>
<name>A0ABD3B1Q8_9GENT</name>
<evidence type="ECO:0000313" key="1">
    <source>
        <dbReference type="EMBL" id="KAL3537428.1"/>
    </source>
</evidence>
<gene>
    <name evidence="1" type="ORF">ACH5RR_000794</name>
</gene>
<reference evidence="1 2" key="1">
    <citation type="submission" date="2024-11" db="EMBL/GenBank/DDBJ databases">
        <title>A near-complete genome assembly of Cinchona calisaya.</title>
        <authorList>
            <person name="Lian D.C."/>
            <person name="Zhao X.W."/>
            <person name="Wei L."/>
        </authorList>
    </citation>
    <scope>NUCLEOTIDE SEQUENCE [LARGE SCALE GENOMIC DNA]</scope>
    <source>
        <tissue evidence="1">Nenye</tissue>
    </source>
</reference>
<protein>
    <recommendedName>
        <fullName evidence="3">Reverse transcriptase</fullName>
    </recommendedName>
</protein>
<dbReference type="Proteomes" id="UP001630127">
    <property type="component" value="Unassembled WGS sequence"/>
</dbReference>